<feature type="transmembrane region" description="Helical" evidence="10">
    <location>
        <begin position="95"/>
        <end position="125"/>
    </location>
</feature>
<evidence type="ECO:0000259" key="11">
    <source>
        <dbReference type="PROSITE" id="PS50262"/>
    </source>
</evidence>
<dbReference type="PRINTS" id="PR01012">
    <property type="entry name" value="NRPEPTIDEYR"/>
</dbReference>
<keyword evidence="3 9" id="KW-0812">Transmembrane</keyword>
<dbReference type="SUPFAM" id="SSF81321">
    <property type="entry name" value="Family A G protein-coupled receptor-like"/>
    <property type="match status" value="1"/>
</dbReference>
<name>A0AAR5QCW4_DENPD</name>
<reference evidence="12" key="2">
    <citation type="submission" date="2024-08" db="UniProtKB">
        <authorList>
            <consortium name="EnsemblMetazoa"/>
        </authorList>
    </citation>
    <scope>IDENTIFICATION</scope>
</reference>
<dbReference type="GO" id="GO:0005886">
    <property type="term" value="C:plasma membrane"/>
    <property type="evidence" value="ECO:0007669"/>
    <property type="project" value="TreeGrafter"/>
</dbReference>
<sequence>MGANYSESQNLTSEQQEVYDRNIVPPTWMYVLIFFHCIVFIVGLFGNVLVCVAVYRNHSMRTVTNYFIVNLALADALVILFCLPFSVVWDVTSTWWFGTAMCKFVLNMQNVSVTVSILTLTFISIDRWYAICYPLTFRSTTAKAKTAICLIWIISFVYEIPETIYLVAKQHNGYDIYFTQCIATWGDYIDTIFMISRMVLCYFLPLILMSIAYFQIIKILWRSDNEQHQAGVSGSYRSGQSGNTFSMNMNTTTEGQLRSRRKAAKMLVAVVAMFAFCFFPIHLLNILRLTVELSHTEFNRAISLVIHWLCYANSAVNPIIYNFMSGKFRQEFKSAFFQCRQVNRSDRHLTRNSTYIYRYTTNTRNSSKSKTEIIPLANVKQLDEN</sequence>
<evidence type="ECO:0000256" key="2">
    <source>
        <dbReference type="ARBA" id="ARBA00010663"/>
    </source>
</evidence>
<keyword evidence="5 9" id="KW-0297">G-protein coupled receptor</keyword>
<comment type="similarity">
    <text evidence="2 9">Belongs to the G-protein coupled receptor 1 family.</text>
</comment>
<dbReference type="RefSeq" id="XP_019771021.1">
    <property type="nucleotide sequence ID" value="XM_019915462.2"/>
</dbReference>
<dbReference type="InterPro" id="IPR017452">
    <property type="entry name" value="GPCR_Rhodpsn_7TM"/>
</dbReference>
<keyword evidence="8 9" id="KW-0807">Transducer</keyword>
<dbReference type="Gene3D" id="1.20.1070.10">
    <property type="entry name" value="Rhodopsin 7-helix transmembrane proteins"/>
    <property type="match status" value="1"/>
</dbReference>
<evidence type="ECO:0000256" key="9">
    <source>
        <dbReference type="RuleBase" id="RU000688"/>
    </source>
</evidence>
<dbReference type="PROSITE" id="PS00237">
    <property type="entry name" value="G_PROTEIN_RECEP_F1_1"/>
    <property type="match status" value="1"/>
</dbReference>
<evidence type="ECO:0000256" key="7">
    <source>
        <dbReference type="ARBA" id="ARBA00023170"/>
    </source>
</evidence>
<evidence type="ECO:0000256" key="4">
    <source>
        <dbReference type="ARBA" id="ARBA00022989"/>
    </source>
</evidence>
<feature type="domain" description="G-protein coupled receptors family 1 profile" evidence="11">
    <location>
        <begin position="46"/>
        <end position="321"/>
    </location>
</feature>
<dbReference type="GO" id="GO:0004983">
    <property type="term" value="F:neuropeptide Y receptor activity"/>
    <property type="evidence" value="ECO:0007669"/>
    <property type="project" value="InterPro"/>
</dbReference>
<evidence type="ECO:0000256" key="3">
    <source>
        <dbReference type="ARBA" id="ARBA00022692"/>
    </source>
</evidence>
<feature type="transmembrane region" description="Helical" evidence="10">
    <location>
        <begin position="28"/>
        <end position="55"/>
    </location>
</feature>
<dbReference type="InterPro" id="IPR000276">
    <property type="entry name" value="GPCR_Rhodpsn"/>
</dbReference>
<dbReference type="KEGG" id="dpa:125502309"/>
<keyword evidence="4 10" id="KW-1133">Transmembrane helix</keyword>
<comment type="subcellular location">
    <subcellularLocation>
        <location evidence="1">Membrane</location>
        <topology evidence="1">Multi-pass membrane protein</topology>
    </subcellularLocation>
</comment>
<feature type="transmembrane region" description="Helical" evidence="10">
    <location>
        <begin position="188"/>
        <end position="214"/>
    </location>
</feature>
<keyword evidence="7 9" id="KW-0675">Receptor</keyword>
<evidence type="ECO:0000256" key="1">
    <source>
        <dbReference type="ARBA" id="ARBA00004141"/>
    </source>
</evidence>
<dbReference type="PROSITE" id="PS50262">
    <property type="entry name" value="G_PROTEIN_RECEP_F1_2"/>
    <property type="match status" value="1"/>
</dbReference>
<dbReference type="Proteomes" id="UP000019118">
    <property type="component" value="Unassembled WGS sequence"/>
</dbReference>
<evidence type="ECO:0000256" key="8">
    <source>
        <dbReference type="ARBA" id="ARBA00023224"/>
    </source>
</evidence>
<dbReference type="PANTHER" id="PTHR45695:SF15">
    <property type="entry name" value="OPSIN RH2"/>
    <property type="match status" value="1"/>
</dbReference>
<proteinExistence type="inferred from homology"/>
<accession>A0AAR5QCW4</accession>
<keyword evidence="13" id="KW-1185">Reference proteome</keyword>
<dbReference type="Pfam" id="PF00001">
    <property type="entry name" value="7tm_1"/>
    <property type="match status" value="1"/>
</dbReference>
<keyword evidence="6 10" id="KW-0472">Membrane</keyword>
<feature type="transmembrane region" description="Helical" evidence="10">
    <location>
        <begin position="146"/>
        <end position="168"/>
    </location>
</feature>
<organism evidence="12 13">
    <name type="scientific">Dendroctonus ponderosae</name>
    <name type="common">Mountain pine beetle</name>
    <dbReference type="NCBI Taxonomy" id="77166"/>
    <lineage>
        <taxon>Eukaryota</taxon>
        <taxon>Metazoa</taxon>
        <taxon>Ecdysozoa</taxon>
        <taxon>Arthropoda</taxon>
        <taxon>Hexapoda</taxon>
        <taxon>Insecta</taxon>
        <taxon>Pterygota</taxon>
        <taxon>Neoptera</taxon>
        <taxon>Endopterygota</taxon>
        <taxon>Coleoptera</taxon>
        <taxon>Polyphaga</taxon>
        <taxon>Cucujiformia</taxon>
        <taxon>Curculionidae</taxon>
        <taxon>Scolytinae</taxon>
        <taxon>Dendroctonus</taxon>
    </lineage>
</organism>
<reference evidence="13" key="1">
    <citation type="journal article" date="2013" name="Genome Biol.">
        <title>Draft genome of the mountain pine beetle, Dendroctonus ponderosae Hopkins, a major forest pest.</title>
        <authorList>
            <person name="Keeling C.I."/>
            <person name="Yuen M.M."/>
            <person name="Liao N.Y."/>
            <person name="Docking T.R."/>
            <person name="Chan S.K."/>
            <person name="Taylor G.A."/>
            <person name="Palmquist D.L."/>
            <person name="Jackman S.D."/>
            <person name="Nguyen A."/>
            <person name="Li M."/>
            <person name="Henderson H."/>
            <person name="Janes J.K."/>
            <person name="Zhao Y."/>
            <person name="Pandoh P."/>
            <person name="Moore R."/>
            <person name="Sperling F.A."/>
            <person name="Huber D.P."/>
            <person name="Birol I."/>
            <person name="Jones S.J."/>
            <person name="Bohlmann J."/>
        </authorList>
    </citation>
    <scope>NUCLEOTIDE SEQUENCE</scope>
</reference>
<evidence type="ECO:0000256" key="10">
    <source>
        <dbReference type="SAM" id="Phobius"/>
    </source>
</evidence>
<dbReference type="InterPro" id="IPR000611">
    <property type="entry name" value="NPY_rcpt"/>
</dbReference>
<feature type="transmembrane region" description="Helical" evidence="10">
    <location>
        <begin position="266"/>
        <end position="284"/>
    </location>
</feature>
<feature type="transmembrane region" description="Helical" evidence="10">
    <location>
        <begin position="304"/>
        <end position="324"/>
    </location>
</feature>
<evidence type="ECO:0000313" key="12">
    <source>
        <dbReference type="EnsemblMetazoa" id="XP_019771021.1"/>
    </source>
</evidence>
<feature type="transmembrane region" description="Helical" evidence="10">
    <location>
        <begin position="67"/>
        <end position="89"/>
    </location>
</feature>
<dbReference type="GeneID" id="125502309"/>
<evidence type="ECO:0000256" key="5">
    <source>
        <dbReference type="ARBA" id="ARBA00023040"/>
    </source>
</evidence>
<evidence type="ECO:0000256" key="6">
    <source>
        <dbReference type="ARBA" id="ARBA00023136"/>
    </source>
</evidence>
<dbReference type="AlphaFoldDB" id="A0AAR5QCW4"/>
<dbReference type="PRINTS" id="PR00237">
    <property type="entry name" value="GPCRRHODOPSN"/>
</dbReference>
<dbReference type="PANTHER" id="PTHR45695">
    <property type="entry name" value="LEUCOKININ RECEPTOR-RELATED"/>
    <property type="match status" value="1"/>
</dbReference>
<protein>
    <recommendedName>
        <fullName evidence="11">G-protein coupled receptors family 1 profile domain-containing protein</fullName>
    </recommendedName>
</protein>
<dbReference type="EnsemblMetazoa" id="XM_019915462.1">
    <property type="protein sequence ID" value="XP_019771021.1"/>
    <property type="gene ID" value="LOC109544998"/>
</dbReference>
<dbReference type="SMART" id="SM01381">
    <property type="entry name" value="7TM_GPCR_Srsx"/>
    <property type="match status" value="1"/>
</dbReference>
<dbReference type="FunFam" id="1.20.1070.10:FF:000291">
    <property type="entry name" value="Predicted protein"/>
    <property type="match status" value="1"/>
</dbReference>
<evidence type="ECO:0000313" key="13">
    <source>
        <dbReference type="Proteomes" id="UP000019118"/>
    </source>
</evidence>